<keyword evidence="1 9" id="KW-0547">Nucleotide-binding</keyword>
<dbReference type="PANTHER" id="PTHR11070:SF67">
    <property type="entry name" value="DNA 3'-5' HELICASE"/>
    <property type="match status" value="1"/>
</dbReference>
<reference evidence="12 13" key="1">
    <citation type="submission" date="2021-01" db="EMBL/GenBank/DDBJ databases">
        <title>Tumebacillus sp. strain ITR2 16S ribosomal RNA gene Genome sequencing and assembly.</title>
        <authorList>
            <person name="Kang M."/>
        </authorList>
    </citation>
    <scope>NUCLEOTIDE SEQUENCE [LARGE SCALE GENOMIC DNA]</scope>
    <source>
        <strain evidence="12 13">ITR2</strain>
    </source>
</reference>
<evidence type="ECO:0000256" key="6">
    <source>
        <dbReference type="ARBA" id="ARBA00034617"/>
    </source>
</evidence>
<feature type="binding site" evidence="9">
    <location>
        <begin position="125"/>
        <end position="132"/>
    </location>
    <ligand>
        <name>ATP</name>
        <dbReference type="ChEBI" id="CHEBI:30616"/>
    </ligand>
</feature>
<evidence type="ECO:0000256" key="9">
    <source>
        <dbReference type="PROSITE-ProRule" id="PRU00560"/>
    </source>
</evidence>
<gene>
    <name evidence="12" type="ORF">JJB07_11480</name>
</gene>
<evidence type="ECO:0000256" key="4">
    <source>
        <dbReference type="ARBA" id="ARBA00022840"/>
    </source>
</evidence>
<dbReference type="EMBL" id="JAEQNB010000003">
    <property type="protein sequence ID" value="MBL0387272.1"/>
    <property type="molecule type" value="Genomic_DNA"/>
</dbReference>
<dbReference type="PROSITE" id="PS51217">
    <property type="entry name" value="UVRD_HELICASE_CTER"/>
    <property type="match status" value="1"/>
</dbReference>
<dbReference type="PROSITE" id="PS51198">
    <property type="entry name" value="UVRD_HELICASE_ATP_BIND"/>
    <property type="match status" value="1"/>
</dbReference>
<evidence type="ECO:0000256" key="1">
    <source>
        <dbReference type="ARBA" id="ARBA00022741"/>
    </source>
</evidence>
<keyword evidence="4 9" id="KW-0067">ATP-binding</keyword>
<feature type="domain" description="UvrD-like helicase ATP-binding" evidence="10">
    <location>
        <begin position="104"/>
        <end position="428"/>
    </location>
</feature>
<dbReference type="SUPFAM" id="SSF52540">
    <property type="entry name" value="P-loop containing nucleoside triphosphate hydrolases"/>
    <property type="match status" value="1"/>
</dbReference>
<dbReference type="Pfam" id="PF13361">
    <property type="entry name" value="UvrD_C"/>
    <property type="match status" value="1"/>
</dbReference>
<keyword evidence="3 9" id="KW-0347">Helicase</keyword>
<keyword evidence="5" id="KW-0413">Isomerase</keyword>
<dbReference type="EC" id="5.6.2.4" evidence="7"/>
<organism evidence="12 13">
    <name type="scientific">Tumebacillus amylolyticus</name>
    <dbReference type="NCBI Taxonomy" id="2801339"/>
    <lineage>
        <taxon>Bacteria</taxon>
        <taxon>Bacillati</taxon>
        <taxon>Bacillota</taxon>
        <taxon>Bacilli</taxon>
        <taxon>Bacillales</taxon>
        <taxon>Alicyclobacillaceae</taxon>
        <taxon>Tumebacillus</taxon>
    </lineage>
</organism>
<dbReference type="PANTHER" id="PTHR11070">
    <property type="entry name" value="UVRD / RECB / PCRA DNA HELICASE FAMILY MEMBER"/>
    <property type="match status" value="1"/>
</dbReference>
<comment type="caution">
    <text evidence="12">The sequence shown here is derived from an EMBL/GenBank/DDBJ whole genome shotgun (WGS) entry which is preliminary data.</text>
</comment>
<evidence type="ECO:0000256" key="8">
    <source>
        <dbReference type="ARBA" id="ARBA00048988"/>
    </source>
</evidence>
<dbReference type="Gene3D" id="3.40.50.300">
    <property type="entry name" value="P-loop containing nucleotide triphosphate hydrolases"/>
    <property type="match status" value="4"/>
</dbReference>
<dbReference type="InterPro" id="IPR027417">
    <property type="entry name" value="P-loop_NTPase"/>
</dbReference>
<evidence type="ECO:0000256" key="3">
    <source>
        <dbReference type="ARBA" id="ARBA00022806"/>
    </source>
</evidence>
<evidence type="ECO:0000313" key="12">
    <source>
        <dbReference type="EMBL" id="MBL0387272.1"/>
    </source>
</evidence>
<sequence>MTTALITTESPRHSLLIYTVGNSHGILSEAEIVELLRKGIKVYILSSVSGHSWSTATDLYEGELLFQYEFETPLNSSESITIIDGIMTEDDKERLIELAYNFPDFNLEQYLVEHSPADKHLAVMAGAGTGKTTVMMQRILFLLHTTNVALDQIVLLTFTKDAAQHMFHKLRNVFHTRYKLTGKLIYLRGMEQAGRMQISTISSFAKKLLKEMGAVLGFGQEVQIRSFILERRALIERFLDEYWTNEVENNSIASKLSGYRMYELVEQIASFWEEMEKKGFVGEDVSALEWGEADSSSRNFNQLFRDLFSVGEEQFQKIKRDENAISLNDLTRQIDLISRENVSFENLSNKIKYLFIDEFQDTDETQIRLAVVLQQAFKSILFVVGDIKQSIYRFRGADETAFQTLEDRLHEIGELLRTLPLKKNYRTHQAVLEQLNLFFKSWGDQEHLVYSEADRLIGMNNKGQGELVIDRVYLWRTANKFIERVIAHIRSERDRQSGDITILTRTNQEAHLIKEWCDEAGINAHLVVGGGFFATEAVRDFKVLLGSLLFINDPVWQLSLRNTPYCHKPIAWTALAKFHGNSQSVLHLLNENLPYPEWTDHVEMLAFMPVLSVIRKIIDTAKPIEVYYQQQLERLRDFNSDLDICEREARLLSMQYQKNLNHLLELLHQRFSSDFLTPYSIFKWLEINIATNRDEDEPVLTKTEDGAQRLEIRTVHKSKGLEFDTVIIPFTDRRFWRPNNEILFRKNKEVEVGWKLNRSSKSPVYRNHLHNDLSDEEQTELYNEETRLLYVALTRCINRLVVIQIRRKKLSKETWSYLLTLGEGGDV</sequence>
<keyword evidence="2 9" id="KW-0378">Hydrolase</keyword>
<comment type="catalytic activity">
    <reaction evidence="8">
        <text>ATP + H2O = ADP + phosphate + H(+)</text>
        <dbReference type="Rhea" id="RHEA:13065"/>
        <dbReference type="ChEBI" id="CHEBI:15377"/>
        <dbReference type="ChEBI" id="CHEBI:15378"/>
        <dbReference type="ChEBI" id="CHEBI:30616"/>
        <dbReference type="ChEBI" id="CHEBI:43474"/>
        <dbReference type="ChEBI" id="CHEBI:456216"/>
        <dbReference type="EC" id="5.6.2.4"/>
    </reaction>
</comment>
<comment type="catalytic activity">
    <reaction evidence="6">
        <text>Couples ATP hydrolysis with the unwinding of duplex DNA by translocating in the 3'-5' direction.</text>
        <dbReference type="EC" id="5.6.2.4"/>
    </reaction>
</comment>
<proteinExistence type="predicted"/>
<dbReference type="Pfam" id="PF00580">
    <property type="entry name" value="UvrD-helicase"/>
    <property type="match status" value="1"/>
</dbReference>
<protein>
    <recommendedName>
        <fullName evidence="7">DNA 3'-5' helicase</fullName>
        <ecNumber evidence="7">5.6.2.4</ecNumber>
    </recommendedName>
</protein>
<accession>A0ABS1JAG9</accession>
<dbReference type="InterPro" id="IPR014016">
    <property type="entry name" value="UvrD-like_ATP-bd"/>
</dbReference>
<dbReference type="InterPro" id="IPR000212">
    <property type="entry name" value="DNA_helicase_UvrD/REP"/>
</dbReference>
<evidence type="ECO:0000256" key="7">
    <source>
        <dbReference type="ARBA" id="ARBA00034808"/>
    </source>
</evidence>
<name>A0ABS1JAG9_9BACL</name>
<feature type="domain" description="UvrD-like helicase C-terminal" evidence="11">
    <location>
        <begin position="416"/>
        <end position="720"/>
    </location>
</feature>
<dbReference type="InterPro" id="IPR014017">
    <property type="entry name" value="DNA_helicase_UvrD-like_C"/>
</dbReference>
<dbReference type="Proteomes" id="UP000602284">
    <property type="component" value="Unassembled WGS sequence"/>
</dbReference>
<evidence type="ECO:0000259" key="11">
    <source>
        <dbReference type="PROSITE" id="PS51217"/>
    </source>
</evidence>
<keyword evidence="13" id="KW-1185">Reference proteome</keyword>
<dbReference type="RefSeq" id="WP_201635103.1">
    <property type="nucleotide sequence ID" value="NZ_JAEQNB010000003.1"/>
</dbReference>
<evidence type="ECO:0000313" key="13">
    <source>
        <dbReference type="Proteomes" id="UP000602284"/>
    </source>
</evidence>
<dbReference type="Gene3D" id="1.10.3170.10">
    <property type="entry name" value="Recbcd, chain B, domain 2"/>
    <property type="match status" value="1"/>
</dbReference>
<evidence type="ECO:0000259" key="10">
    <source>
        <dbReference type="PROSITE" id="PS51198"/>
    </source>
</evidence>
<evidence type="ECO:0000256" key="5">
    <source>
        <dbReference type="ARBA" id="ARBA00023235"/>
    </source>
</evidence>
<evidence type="ECO:0000256" key="2">
    <source>
        <dbReference type="ARBA" id="ARBA00022801"/>
    </source>
</evidence>